<proteinExistence type="predicted"/>
<keyword evidence="4" id="KW-0378">Hydrolase</keyword>
<dbReference type="EC" id="3.-.-.-" evidence="4"/>
<dbReference type="SUPFAM" id="SSF88713">
    <property type="entry name" value="Glycoside hydrolase/deacetylase"/>
    <property type="match status" value="1"/>
</dbReference>
<accession>A0ABW3QB32</accession>
<reference evidence="5" key="1">
    <citation type="journal article" date="2019" name="Int. J. Syst. Evol. Microbiol.">
        <title>The Global Catalogue of Microorganisms (GCM) 10K type strain sequencing project: providing services to taxonomists for standard genome sequencing and annotation.</title>
        <authorList>
            <consortium name="The Broad Institute Genomics Platform"/>
            <consortium name="The Broad Institute Genome Sequencing Center for Infectious Disease"/>
            <person name="Wu L."/>
            <person name="Ma J."/>
        </authorList>
    </citation>
    <scope>NUCLEOTIDE SEQUENCE [LARGE SCALE GENOMIC DNA]</scope>
    <source>
        <strain evidence="5">CCUG 55608</strain>
    </source>
</reference>
<dbReference type="Proteomes" id="UP001597116">
    <property type="component" value="Unassembled WGS sequence"/>
</dbReference>
<evidence type="ECO:0000313" key="5">
    <source>
        <dbReference type="Proteomes" id="UP001597116"/>
    </source>
</evidence>
<organism evidence="4 5">
    <name type="scientific">Larkinella insperata</name>
    <dbReference type="NCBI Taxonomy" id="332158"/>
    <lineage>
        <taxon>Bacteria</taxon>
        <taxon>Pseudomonadati</taxon>
        <taxon>Bacteroidota</taxon>
        <taxon>Cytophagia</taxon>
        <taxon>Cytophagales</taxon>
        <taxon>Spirosomataceae</taxon>
        <taxon>Larkinella</taxon>
    </lineage>
</organism>
<comment type="subcellular location">
    <subcellularLocation>
        <location evidence="1">Secreted</location>
    </subcellularLocation>
</comment>
<feature type="domain" description="NodB homology" evidence="3">
    <location>
        <begin position="53"/>
        <end position="229"/>
    </location>
</feature>
<dbReference type="EMBL" id="JBHTLP010000008">
    <property type="protein sequence ID" value="MFD1142008.1"/>
    <property type="molecule type" value="Genomic_DNA"/>
</dbReference>
<dbReference type="InterPro" id="IPR011330">
    <property type="entry name" value="Glyco_hydro/deAcase_b/a-brl"/>
</dbReference>
<dbReference type="CDD" id="cd10918">
    <property type="entry name" value="CE4_NodB_like_5s_6s"/>
    <property type="match status" value="1"/>
</dbReference>
<protein>
    <submittedName>
        <fullName evidence="4">Polysaccharide deacetylase family protein</fullName>
        <ecNumber evidence="4">3.-.-.-</ecNumber>
    </submittedName>
</protein>
<dbReference type="Gene3D" id="3.20.20.370">
    <property type="entry name" value="Glycoside hydrolase/deacetylase"/>
    <property type="match status" value="1"/>
</dbReference>
<sequence>MFHKIDPELQDALTVSAPQFEQQLQWLQDHNYQTITLEHFATSLHQRKSLPDRSVLITFDDAYLNNLTHALPILQRFGMSAVLFVPTAFVGRCNEWDGCTDPLMSIDQLRQLLPTFELALHSHRHLNYKHQTAAVIQADLTENIAAFDALHLPYTRAFAYPYGGRPKDAATKQAMQQAMEQLRIEMAFRIGNRLNRLPTSNRFELQRLDIRGTDSMAQFARKVRFGKLL</sequence>
<dbReference type="RefSeq" id="WP_265992512.1">
    <property type="nucleotide sequence ID" value="NZ_CP110973.1"/>
</dbReference>
<keyword evidence="5" id="KW-1185">Reference proteome</keyword>
<dbReference type="GO" id="GO:0016787">
    <property type="term" value="F:hydrolase activity"/>
    <property type="evidence" value="ECO:0007669"/>
    <property type="project" value="UniProtKB-KW"/>
</dbReference>
<dbReference type="Pfam" id="PF01522">
    <property type="entry name" value="Polysacc_deac_1"/>
    <property type="match status" value="1"/>
</dbReference>
<dbReference type="InterPro" id="IPR002509">
    <property type="entry name" value="NODB_dom"/>
</dbReference>
<comment type="caution">
    <text evidence="4">The sequence shown here is derived from an EMBL/GenBank/DDBJ whole genome shotgun (WGS) entry which is preliminary data.</text>
</comment>
<gene>
    <name evidence="4" type="ORF">ACFQ4C_12850</name>
</gene>
<dbReference type="InterPro" id="IPR051398">
    <property type="entry name" value="Polysacch_Deacetylase"/>
</dbReference>
<keyword evidence="2" id="KW-0732">Signal</keyword>
<evidence type="ECO:0000256" key="1">
    <source>
        <dbReference type="ARBA" id="ARBA00004613"/>
    </source>
</evidence>
<evidence type="ECO:0000259" key="3">
    <source>
        <dbReference type="PROSITE" id="PS51677"/>
    </source>
</evidence>
<evidence type="ECO:0000313" key="4">
    <source>
        <dbReference type="EMBL" id="MFD1142008.1"/>
    </source>
</evidence>
<name>A0ABW3QB32_9BACT</name>
<dbReference type="PANTHER" id="PTHR34216">
    <property type="match status" value="1"/>
</dbReference>
<evidence type="ECO:0000256" key="2">
    <source>
        <dbReference type="ARBA" id="ARBA00022729"/>
    </source>
</evidence>
<dbReference type="PROSITE" id="PS51677">
    <property type="entry name" value="NODB"/>
    <property type="match status" value="1"/>
</dbReference>
<dbReference type="PANTHER" id="PTHR34216:SF3">
    <property type="entry name" value="POLY-BETA-1,6-N-ACETYL-D-GLUCOSAMINE N-DEACETYLASE"/>
    <property type="match status" value="1"/>
</dbReference>